<keyword evidence="3" id="KW-1185">Reference proteome</keyword>
<evidence type="ECO:0000313" key="3">
    <source>
        <dbReference type="Proteomes" id="UP000516134"/>
    </source>
</evidence>
<sequence>MSLRRFLAAAIILVSASPALATDVESFLVRVHKVQRLGPFAFFSPEFYRLKHLVEADGEELKTEYAELKAAGRPTAFCPPVADKPRVSPNEYLAALKAVPAERRRVTTTKDVLRTVLERKYPCGR</sequence>
<reference evidence="2 3" key="1">
    <citation type="submission" date="2020-08" db="EMBL/GenBank/DDBJ databases">
        <title>Genome sequence of Sphingomonas daechungensis KACC 18115T.</title>
        <authorList>
            <person name="Hyun D.-W."/>
            <person name="Bae J.-W."/>
        </authorList>
    </citation>
    <scope>NUCLEOTIDE SEQUENCE [LARGE SCALE GENOMIC DNA]</scope>
    <source>
        <strain evidence="2 3">KACC 18115</strain>
    </source>
</reference>
<protein>
    <recommendedName>
        <fullName evidence="4">Rap1a immunity protein domain-containing protein</fullName>
    </recommendedName>
</protein>
<evidence type="ECO:0000313" key="2">
    <source>
        <dbReference type="EMBL" id="QNP43796.1"/>
    </source>
</evidence>
<evidence type="ECO:0008006" key="4">
    <source>
        <dbReference type="Google" id="ProtNLM"/>
    </source>
</evidence>
<name>A0ABX6T1S1_9SPHN</name>
<organism evidence="2 3">
    <name type="scientific">Sphingomonas daechungensis</name>
    <dbReference type="NCBI Taxonomy" id="1176646"/>
    <lineage>
        <taxon>Bacteria</taxon>
        <taxon>Pseudomonadati</taxon>
        <taxon>Pseudomonadota</taxon>
        <taxon>Alphaproteobacteria</taxon>
        <taxon>Sphingomonadales</taxon>
        <taxon>Sphingomonadaceae</taxon>
        <taxon>Sphingomonas</taxon>
    </lineage>
</organism>
<feature type="chain" id="PRO_5046877308" description="Rap1a immunity protein domain-containing protein" evidence="1">
    <location>
        <begin position="22"/>
        <end position="125"/>
    </location>
</feature>
<dbReference type="Proteomes" id="UP000516134">
    <property type="component" value="Chromosome"/>
</dbReference>
<dbReference type="EMBL" id="CP060780">
    <property type="protein sequence ID" value="QNP43796.1"/>
    <property type="molecule type" value="Genomic_DNA"/>
</dbReference>
<feature type="signal peptide" evidence="1">
    <location>
        <begin position="1"/>
        <end position="21"/>
    </location>
</feature>
<accession>A0ABX6T1S1</accession>
<evidence type="ECO:0000256" key="1">
    <source>
        <dbReference type="SAM" id="SignalP"/>
    </source>
</evidence>
<dbReference type="RefSeq" id="WP_187715221.1">
    <property type="nucleotide sequence ID" value="NZ_BAABJC010000001.1"/>
</dbReference>
<gene>
    <name evidence="2" type="ORF">H9L15_03855</name>
</gene>
<keyword evidence="1" id="KW-0732">Signal</keyword>
<proteinExistence type="predicted"/>